<keyword evidence="8 11" id="KW-1133">Transmembrane helix</keyword>
<dbReference type="PROSITE" id="PS52015">
    <property type="entry name" value="TONB_CTD"/>
    <property type="match status" value="1"/>
</dbReference>
<evidence type="ECO:0000256" key="6">
    <source>
        <dbReference type="ARBA" id="ARBA00022692"/>
    </source>
</evidence>
<feature type="compositionally biased region" description="Low complexity" evidence="10">
    <location>
        <begin position="113"/>
        <end position="124"/>
    </location>
</feature>
<feature type="compositionally biased region" description="Pro residues" evidence="10">
    <location>
        <begin position="86"/>
        <end position="97"/>
    </location>
</feature>
<evidence type="ECO:0000256" key="4">
    <source>
        <dbReference type="ARBA" id="ARBA00022475"/>
    </source>
</evidence>
<dbReference type="Proteomes" id="UP000571084">
    <property type="component" value="Unassembled WGS sequence"/>
</dbReference>
<evidence type="ECO:0000256" key="9">
    <source>
        <dbReference type="ARBA" id="ARBA00023136"/>
    </source>
</evidence>
<dbReference type="NCBIfam" id="TIGR01352">
    <property type="entry name" value="tonB_Cterm"/>
    <property type="match status" value="1"/>
</dbReference>
<evidence type="ECO:0000256" key="2">
    <source>
        <dbReference type="ARBA" id="ARBA00006555"/>
    </source>
</evidence>
<protein>
    <submittedName>
        <fullName evidence="13">Protein TonB</fullName>
    </submittedName>
</protein>
<dbReference type="GO" id="GO:0055085">
    <property type="term" value="P:transmembrane transport"/>
    <property type="evidence" value="ECO:0007669"/>
    <property type="project" value="InterPro"/>
</dbReference>
<evidence type="ECO:0000256" key="1">
    <source>
        <dbReference type="ARBA" id="ARBA00004383"/>
    </source>
</evidence>
<dbReference type="GO" id="GO:0098797">
    <property type="term" value="C:plasma membrane protein complex"/>
    <property type="evidence" value="ECO:0007669"/>
    <property type="project" value="TreeGrafter"/>
</dbReference>
<evidence type="ECO:0000256" key="11">
    <source>
        <dbReference type="SAM" id="Phobius"/>
    </source>
</evidence>
<keyword evidence="4" id="KW-1003">Cell membrane</keyword>
<dbReference type="PANTHER" id="PTHR33446:SF2">
    <property type="entry name" value="PROTEIN TONB"/>
    <property type="match status" value="1"/>
</dbReference>
<dbReference type="InterPro" id="IPR051045">
    <property type="entry name" value="TonB-dependent_transducer"/>
</dbReference>
<comment type="caution">
    <text evidence="13">The sequence shown here is derived from an EMBL/GenBank/DDBJ whole genome shotgun (WGS) entry which is preliminary data.</text>
</comment>
<evidence type="ECO:0000313" key="14">
    <source>
        <dbReference type="Proteomes" id="UP000571084"/>
    </source>
</evidence>
<evidence type="ECO:0000259" key="12">
    <source>
        <dbReference type="PROSITE" id="PS52015"/>
    </source>
</evidence>
<dbReference type="Gene3D" id="3.30.1150.10">
    <property type="match status" value="1"/>
</dbReference>
<organism evidence="13 14">
    <name type="scientific">Glaciimonas immobilis</name>
    <dbReference type="NCBI Taxonomy" id="728004"/>
    <lineage>
        <taxon>Bacteria</taxon>
        <taxon>Pseudomonadati</taxon>
        <taxon>Pseudomonadota</taxon>
        <taxon>Betaproteobacteria</taxon>
        <taxon>Burkholderiales</taxon>
        <taxon>Oxalobacteraceae</taxon>
        <taxon>Glaciimonas</taxon>
    </lineage>
</organism>
<comment type="subcellular location">
    <subcellularLocation>
        <location evidence="1">Cell inner membrane</location>
        <topology evidence="1">Single-pass membrane protein</topology>
        <orientation evidence="1">Periplasmic side</orientation>
    </subcellularLocation>
</comment>
<keyword evidence="9 11" id="KW-0472">Membrane</keyword>
<evidence type="ECO:0000256" key="8">
    <source>
        <dbReference type="ARBA" id="ARBA00022989"/>
    </source>
</evidence>
<feature type="region of interest" description="Disordered" evidence="10">
    <location>
        <begin position="113"/>
        <end position="134"/>
    </location>
</feature>
<evidence type="ECO:0000256" key="5">
    <source>
        <dbReference type="ARBA" id="ARBA00022519"/>
    </source>
</evidence>
<gene>
    <name evidence="13" type="ORF">HNR39_001015</name>
</gene>
<keyword evidence="3" id="KW-0813">Transport</keyword>
<keyword evidence="7" id="KW-0653">Protein transport</keyword>
<feature type="compositionally biased region" description="Pro residues" evidence="10">
    <location>
        <begin position="58"/>
        <end position="79"/>
    </location>
</feature>
<dbReference type="SUPFAM" id="SSF74653">
    <property type="entry name" value="TolA/TonB C-terminal domain"/>
    <property type="match status" value="1"/>
</dbReference>
<name>A0A840RQC4_9BURK</name>
<keyword evidence="6 11" id="KW-0812">Transmembrane</keyword>
<dbReference type="PANTHER" id="PTHR33446">
    <property type="entry name" value="PROTEIN TONB-RELATED"/>
    <property type="match status" value="1"/>
</dbReference>
<dbReference type="RefSeq" id="WP_168055369.1">
    <property type="nucleotide sequence ID" value="NZ_JAAOZT010000006.1"/>
</dbReference>
<evidence type="ECO:0000256" key="3">
    <source>
        <dbReference type="ARBA" id="ARBA00022448"/>
    </source>
</evidence>
<sequence>MSALISTHRFPVQAFGLAVLVEAALVAVVVIFLVTTPSKPALSEPVPITLISEDKPPAEAPPTPKPPEPLKPVARPQPKPITKVVPPKPQIQTPQPPKAAIATAEPLPLSPAPSAMSEPAFVPTTPAPPPAVASGKTDVSLEYAAKVRAAVQAAVAYPPAAAALHFSGRVRVEFHLRDGVPSQSRVVISSAIGMIDRAALQSVQSARYPEPPSDMRGSDKLYQIWVEFTR</sequence>
<dbReference type="GO" id="GO:0015031">
    <property type="term" value="P:protein transport"/>
    <property type="evidence" value="ECO:0007669"/>
    <property type="project" value="UniProtKB-KW"/>
</dbReference>
<accession>A0A840RQC4</accession>
<dbReference type="AlphaFoldDB" id="A0A840RQC4"/>
<dbReference type="EMBL" id="JACHHQ010000002">
    <property type="protein sequence ID" value="MBB5199188.1"/>
    <property type="molecule type" value="Genomic_DNA"/>
</dbReference>
<dbReference type="Pfam" id="PF03544">
    <property type="entry name" value="TonB_C"/>
    <property type="match status" value="1"/>
</dbReference>
<dbReference type="GO" id="GO:0031992">
    <property type="term" value="F:energy transducer activity"/>
    <property type="evidence" value="ECO:0007669"/>
    <property type="project" value="TreeGrafter"/>
</dbReference>
<keyword evidence="5" id="KW-0997">Cell inner membrane</keyword>
<feature type="domain" description="TonB C-terminal" evidence="12">
    <location>
        <begin position="142"/>
        <end position="230"/>
    </location>
</feature>
<dbReference type="InterPro" id="IPR006260">
    <property type="entry name" value="TonB/TolA_C"/>
</dbReference>
<dbReference type="InterPro" id="IPR037682">
    <property type="entry name" value="TonB_C"/>
</dbReference>
<evidence type="ECO:0000313" key="13">
    <source>
        <dbReference type="EMBL" id="MBB5199188.1"/>
    </source>
</evidence>
<proteinExistence type="inferred from homology"/>
<reference evidence="13 14" key="1">
    <citation type="submission" date="2020-08" db="EMBL/GenBank/DDBJ databases">
        <title>Genomic Encyclopedia of Type Strains, Phase IV (KMG-IV): sequencing the most valuable type-strain genomes for metagenomic binning, comparative biology and taxonomic classification.</title>
        <authorList>
            <person name="Goeker M."/>
        </authorList>
    </citation>
    <scope>NUCLEOTIDE SEQUENCE [LARGE SCALE GENOMIC DNA]</scope>
    <source>
        <strain evidence="13 14">DSM 23240</strain>
    </source>
</reference>
<feature type="transmembrane region" description="Helical" evidence="11">
    <location>
        <begin position="12"/>
        <end position="34"/>
    </location>
</feature>
<keyword evidence="14" id="KW-1185">Reference proteome</keyword>
<evidence type="ECO:0000256" key="7">
    <source>
        <dbReference type="ARBA" id="ARBA00022927"/>
    </source>
</evidence>
<comment type="similarity">
    <text evidence="2">Belongs to the TonB family.</text>
</comment>
<feature type="region of interest" description="Disordered" evidence="10">
    <location>
        <begin position="52"/>
        <end position="100"/>
    </location>
</feature>
<evidence type="ECO:0000256" key="10">
    <source>
        <dbReference type="SAM" id="MobiDB-lite"/>
    </source>
</evidence>